<feature type="domain" description="Ig-like" evidence="12">
    <location>
        <begin position="80"/>
        <end position="176"/>
    </location>
</feature>
<dbReference type="InterPro" id="IPR011009">
    <property type="entry name" value="Kinase-like_dom_sf"/>
</dbReference>
<keyword evidence="3" id="KW-0723">Serine/threonine-protein kinase</keyword>
<evidence type="ECO:0000256" key="9">
    <source>
        <dbReference type="ARBA" id="ARBA00047899"/>
    </source>
</evidence>
<feature type="region of interest" description="Disordered" evidence="11">
    <location>
        <begin position="333"/>
        <end position="381"/>
    </location>
</feature>
<evidence type="ECO:0000256" key="1">
    <source>
        <dbReference type="ARBA" id="ARBA00008651"/>
    </source>
</evidence>
<keyword evidence="8" id="KW-0393">Immunoglobulin domain</keyword>
<evidence type="ECO:0000256" key="10">
    <source>
        <dbReference type="ARBA" id="ARBA00048679"/>
    </source>
</evidence>
<keyword evidence="6 14" id="KW-0418">Kinase</keyword>
<feature type="compositionally biased region" description="Basic and acidic residues" evidence="11">
    <location>
        <begin position="414"/>
        <end position="431"/>
    </location>
</feature>
<dbReference type="Proteomes" id="UP001230051">
    <property type="component" value="Unassembled WGS sequence"/>
</dbReference>
<feature type="region of interest" description="Disordered" evidence="11">
    <location>
        <begin position="1121"/>
        <end position="1141"/>
    </location>
</feature>
<dbReference type="Gene3D" id="2.60.40.10">
    <property type="entry name" value="Immunoglobulins"/>
    <property type="match status" value="2"/>
</dbReference>
<evidence type="ECO:0000256" key="5">
    <source>
        <dbReference type="ARBA" id="ARBA00022737"/>
    </source>
</evidence>
<evidence type="ECO:0000259" key="12">
    <source>
        <dbReference type="PROSITE" id="PS50835"/>
    </source>
</evidence>
<dbReference type="PANTHER" id="PTHR47091:SF1">
    <property type="entry name" value="ALPHA-PROTEIN KINASE 3"/>
    <property type="match status" value="1"/>
</dbReference>
<evidence type="ECO:0000256" key="11">
    <source>
        <dbReference type="SAM" id="MobiDB-lite"/>
    </source>
</evidence>
<dbReference type="SMART" id="SM00811">
    <property type="entry name" value="Alpha_kinase"/>
    <property type="match status" value="1"/>
</dbReference>
<feature type="compositionally biased region" description="Basic and acidic residues" evidence="11">
    <location>
        <begin position="464"/>
        <end position="481"/>
    </location>
</feature>
<dbReference type="InterPro" id="IPR003599">
    <property type="entry name" value="Ig_sub"/>
</dbReference>
<feature type="region of interest" description="Disordered" evidence="11">
    <location>
        <begin position="1159"/>
        <end position="1283"/>
    </location>
</feature>
<evidence type="ECO:0000256" key="3">
    <source>
        <dbReference type="ARBA" id="ARBA00022527"/>
    </source>
</evidence>
<feature type="compositionally biased region" description="Basic and acidic residues" evidence="11">
    <location>
        <begin position="197"/>
        <end position="217"/>
    </location>
</feature>
<dbReference type="CDD" id="cd16973">
    <property type="entry name" value="Alpha_kinase_ALPK3"/>
    <property type="match status" value="1"/>
</dbReference>
<sequence>MGSRRSITRAYSANGRYSSNNSSTENGEETPQPSSRPDSRNYLLNVRPENSYSRHRYSYYKPMRSTFCSVIAQLTEETQPTFETTVKSKAVSEDCNVKFSCVVSGYPEPELTWYKDDMEMDRYCGLPKYEIFRNGKTHSLHIYNCTEDDAAIYQVSARNSKGIVSCSGVLEVGTMSEFKIHQRWFAKLKQKALKKKKELEETRKKGRENLQEIKDQLRMVSPERAQRKRRSTAEGTIQSPISLPEREDMVKVHIQDTEARLQEGTADGKEQAASTAEMPNGFSTSPNETGSAEKSPMENGDQFLTYIYETVEIITTRPPNKEFLAKKKIKVSNGVDGGELSDDVGQGRVDHENENDGGMSLSQYLSQSHNSKMSEDPLKSSASEDFMEIDTSYANSAVEPEGAKQQWPATQLHNKSEARQDAGSMERKEPEPPNPPPPTSPVYFSLRDIFFANQNQTEDQLLEVPEKTEPENIKAEEEKPKVPQLSIPSVALSCDQKPDEKKEYKLSDMGLYLIEADDKPPIVDMHSDPQSLGELEIPESPLQVQESSVAKENLSMNSSSKQAVTMSEMQGVEMPCGKEVLMAYPMEEPETSQPSIEEVSESKQKEPVQDQLALAMLSEVTDEQRQTHLKETRITEDVVNTSQLNVNVPSFISTEETTACVKEFMTESSVLNTHGDQWSNSVGQTEQNMETETQKGIPESIANVDAASECAKPTGNLDNSHALARMDLQQNDVKDYMAEVLDAVKESGICALDKQGVAIPLVEETAGRIEIDVIPEDIVHGKESEVKDLHREFKTLPQEPIVPLELKIPDIAIRKVEQESVPKAANLQELELPGESVLERDVKGVPEVPVIVAGDEVALKHIDSHTRAEADREDSILVPQAEVDKKEQEASVQNMRLQENDQMMDNVSGLQIDISNEADIFPSAGVSCDASKSLPKPDSSAQNLSPPNNTPSASQPPPAVPSVLIPAVVVPPIVVPPISITSFDDASQEDKHAKREVISVPTAVEAVVEQDESLITLLRHVKNDLDAGIRYSAKKESDSKAAPLPIVASTDTDAALLRTSEQPESKAVLTALGTPNRVLSTTISVPSKPDEQTTQGVGLSDKPSMKNVLLGSIASPIQSPSTLRRFATKSPSNAEEPGLATVPTIRVDSLLLEDAAHYEKADEQPEKKDSLPTVQSGESSPKLRHSDSLTLIPSATPEELASGARRKIFIPKPKTEEPEAAVPDPQLKKEEVSKRRRLSQDLEVPSVSPGQTRRGLAFLQTPSPQNTPPMERRSPTVSRRTSNLEVPKLYEESLDKSETSKEVEDVKKKQDPFKAPQVIRKIRAEQFSDASGHLKLWCQFFNVLSDSTITWYKDEYQIAELKRSSGDEGQVALAIVQMTKKDCGVYKCEINNEYGTDATDCLLSEEVLSGFLLREESEVGEEIEMTTMVFTKGLADSGSLGDKFFGRIMTEEVHIGEGCTKKACKVKVIYGLDPIFESGCTCIIKVRNSIAYGTKNGSGLIERNHEITKQECKIQNTAREYCKIFAAEARVVANFGPAPEIIPLHLIYRPANPIPYATVEEDLKGCFVRFCIKDRSGRLIMRNVTDTEQKCCAFQHWIYQWTNGNLLVTDMEGVGVKITNIGIATKSKGYQGLTDNCLPVLLEQFITLHQCNRYCGLLSLRPLKTTDTLQQPGKLKGSRSPLLNRKVGSGPSSPQMLKKGSASPQGTRKGTSSPKVVKKSDSGDSKTTTKHKAVEIPKSVKMR</sequence>
<keyword evidence="15" id="KW-1185">Reference proteome</keyword>
<reference evidence="14" key="1">
    <citation type="submission" date="2022-02" db="EMBL/GenBank/DDBJ databases">
        <title>Atlantic sturgeon de novo genome assembly.</title>
        <authorList>
            <person name="Stock M."/>
            <person name="Klopp C."/>
            <person name="Guiguen Y."/>
            <person name="Cabau C."/>
            <person name="Parinello H."/>
            <person name="Santidrian Yebra-Pimentel E."/>
            <person name="Kuhl H."/>
            <person name="Dirks R.P."/>
            <person name="Guessner J."/>
            <person name="Wuertz S."/>
            <person name="Du K."/>
            <person name="Schartl M."/>
        </authorList>
    </citation>
    <scope>NUCLEOTIDE SEQUENCE</scope>
    <source>
        <strain evidence="14">STURGEONOMICS-FGT-2020</strain>
        <tissue evidence="14">Whole blood</tissue>
    </source>
</reference>
<dbReference type="SUPFAM" id="SSF56112">
    <property type="entry name" value="Protein kinase-like (PK-like)"/>
    <property type="match status" value="1"/>
</dbReference>
<dbReference type="GO" id="GO:0004674">
    <property type="term" value="F:protein serine/threonine kinase activity"/>
    <property type="evidence" value="ECO:0007669"/>
    <property type="project" value="UniProtKB-KW"/>
</dbReference>
<dbReference type="InterPro" id="IPR003598">
    <property type="entry name" value="Ig_sub2"/>
</dbReference>
<dbReference type="EMBL" id="JAGXEW010000025">
    <property type="protein sequence ID" value="KAK1158180.1"/>
    <property type="molecule type" value="Genomic_DNA"/>
</dbReference>
<evidence type="ECO:0000256" key="8">
    <source>
        <dbReference type="ARBA" id="ARBA00023319"/>
    </source>
</evidence>
<feature type="region of interest" description="Disordered" evidence="11">
    <location>
        <begin position="197"/>
        <end position="242"/>
    </location>
</feature>
<evidence type="ECO:0000256" key="4">
    <source>
        <dbReference type="ARBA" id="ARBA00022679"/>
    </source>
</evidence>
<feature type="domain" description="Alpha-type protein kinase" evidence="13">
    <location>
        <begin position="1432"/>
        <end position="1663"/>
    </location>
</feature>
<dbReference type="GO" id="GO:0055013">
    <property type="term" value="P:cardiac muscle cell development"/>
    <property type="evidence" value="ECO:0007669"/>
    <property type="project" value="TreeGrafter"/>
</dbReference>
<dbReference type="PANTHER" id="PTHR47091">
    <property type="entry name" value="ALPHA-PROTEIN KINASE 2-RELATED"/>
    <property type="match status" value="1"/>
</dbReference>
<dbReference type="InterPro" id="IPR007110">
    <property type="entry name" value="Ig-like_dom"/>
</dbReference>
<dbReference type="InterPro" id="IPR036179">
    <property type="entry name" value="Ig-like_dom_sf"/>
</dbReference>
<feature type="compositionally biased region" description="Basic and acidic residues" evidence="11">
    <location>
        <begin position="1159"/>
        <end position="1170"/>
    </location>
</feature>
<feature type="compositionally biased region" description="Polar residues" evidence="11">
    <location>
        <begin position="281"/>
        <end position="292"/>
    </location>
</feature>
<name>A0AAD8CWL7_ACIOX</name>
<keyword evidence="4" id="KW-0808">Transferase</keyword>
<comment type="similarity">
    <text evidence="1">Belongs to the protein kinase superfamily. Alpha-type protein kinase family. ALPK subfamily.</text>
</comment>
<dbReference type="SUPFAM" id="SSF48726">
    <property type="entry name" value="Immunoglobulin"/>
    <property type="match status" value="2"/>
</dbReference>
<gene>
    <name evidence="14" type="primary">Alpk3</name>
    <name evidence="14" type="ORF">AOXY_G24435</name>
</gene>
<feature type="region of interest" description="Disordered" evidence="11">
    <location>
        <begin position="1668"/>
        <end position="1743"/>
    </location>
</feature>
<feature type="domain" description="Ig-like" evidence="12">
    <location>
        <begin position="1316"/>
        <end position="1404"/>
    </location>
</feature>
<evidence type="ECO:0000313" key="15">
    <source>
        <dbReference type="Proteomes" id="UP001230051"/>
    </source>
</evidence>
<dbReference type="InterPro" id="IPR013783">
    <property type="entry name" value="Ig-like_fold"/>
</dbReference>
<dbReference type="InterPro" id="IPR004166">
    <property type="entry name" value="a-kinase_dom"/>
</dbReference>
<dbReference type="Pfam" id="PF02816">
    <property type="entry name" value="Alpha_kinase"/>
    <property type="match status" value="1"/>
</dbReference>
<evidence type="ECO:0000313" key="14">
    <source>
        <dbReference type="EMBL" id="KAK1158180.1"/>
    </source>
</evidence>
<comment type="catalytic activity">
    <reaction evidence="10">
        <text>L-seryl-[protein] + ATP = O-phospho-L-seryl-[protein] + ADP + H(+)</text>
        <dbReference type="Rhea" id="RHEA:17989"/>
        <dbReference type="Rhea" id="RHEA-COMP:9863"/>
        <dbReference type="Rhea" id="RHEA-COMP:11604"/>
        <dbReference type="ChEBI" id="CHEBI:15378"/>
        <dbReference type="ChEBI" id="CHEBI:29999"/>
        <dbReference type="ChEBI" id="CHEBI:30616"/>
        <dbReference type="ChEBI" id="CHEBI:83421"/>
        <dbReference type="ChEBI" id="CHEBI:456216"/>
        <dbReference type="EC" id="2.7.11.1"/>
    </reaction>
</comment>
<dbReference type="Pfam" id="PF07679">
    <property type="entry name" value="I-set"/>
    <property type="match status" value="2"/>
</dbReference>
<feature type="region of interest" description="Disordered" evidence="11">
    <location>
        <begin position="1084"/>
        <end position="1103"/>
    </location>
</feature>
<dbReference type="GO" id="GO:0005524">
    <property type="term" value="F:ATP binding"/>
    <property type="evidence" value="ECO:0007669"/>
    <property type="project" value="InterPro"/>
</dbReference>
<dbReference type="SMART" id="SM00409">
    <property type="entry name" value="IG"/>
    <property type="match status" value="2"/>
</dbReference>
<evidence type="ECO:0000259" key="13">
    <source>
        <dbReference type="PROSITE" id="PS51158"/>
    </source>
</evidence>
<dbReference type="Gene3D" id="3.20.200.10">
    <property type="entry name" value="MHCK/EF2 kinase"/>
    <property type="match status" value="1"/>
</dbReference>
<feature type="compositionally biased region" description="Polar residues" evidence="11">
    <location>
        <begin position="360"/>
        <end position="371"/>
    </location>
</feature>
<comment type="caution">
    <text evidence="14">The sequence shown here is derived from an EMBL/GenBank/DDBJ whole genome shotgun (WGS) entry which is preliminary data.</text>
</comment>
<dbReference type="EC" id="2.7.11.1" evidence="2"/>
<proteinExistence type="inferred from homology"/>
<evidence type="ECO:0000256" key="6">
    <source>
        <dbReference type="ARBA" id="ARBA00022777"/>
    </source>
</evidence>
<feature type="region of interest" description="Disordered" evidence="11">
    <location>
        <begin position="928"/>
        <end position="959"/>
    </location>
</feature>
<comment type="catalytic activity">
    <reaction evidence="9">
        <text>L-threonyl-[protein] + ATP = O-phospho-L-threonyl-[protein] + ADP + H(+)</text>
        <dbReference type="Rhea" id="RHEA:46608"/>
        <dbReference type="Rhea" id="RHEA-COMP:11060"/>
        <dbReference type="Rhea" id="RHEA-COMP:11605"/>
        <dbReference type="ChEBI" id="CHEBI:15378"/>
        <dbReference type="ChEBI" id="CHEBI:30013"/>
        <dbReference type="ChEBI" id="CHEBI:30616"/>
        <dbReference type="ChEBI" id="CHEBI:61977"/>
        <dbReference type="ChEBI" id="CHEBI:456216"/>
        <dbReference type="EC" id="2.7.11.1"/>
    </reaction>
</comment>
<dbReference type="InterPro" id="IPR013098">
    <property type="entry name" value="Ig_I-set"/>
</dbReference>
<dbReference type="GO" id="GO:0005634">
    <property type="term" value="C:nucleus"/>
    <property type="evidence" value="ECO:0007669"/>
    <property type="project" value="TreeGrafter"/>
</dbReference>
<dbReference type="PROSITE" id="PS51158">
    <property type="entry name" value="ALPHA_KINASE"/>
    <property type="match status" value="1"/>
</dbReference>
<protein>
    <recommendedName>
        <fullName evidence="2">non-specific serine/threonine protein kinase</fullName>
        <ecNumber evidence="2">2.7.11.1</ecNumber>
    </recommendedName>
</protein>
<organism evidence="14 15">
    <name type="scientific">Acipenser oxyrinchus oxyrinchus</name>
    <dbReference type="NCBI Taxonomy" id="40147"/>
    <lineage>
        <taxon>Eukaryota</taxon>
        <taxon>Metazoa</taxon>
        <taxon>Chordata</taxon>
        <taxon>Craniata</taxon>
        <taxon>Vertebrata</taxon>
        <taxon>Euteleostomi</taxon>
        <taxon>Actinopterygii</taxon>
        <taxon>Chondrostei</taxon>
        <taxon>Acipenseriformes</taxon>
        <taxon>Acipenseridae</taxon>
        <taxon>Acipenser</taxon>
    </lineage>
</organism>
<accession>A0AAD8CWL7</accession>
<dbReference type="SMART" id="SM00408">
    <property type="entry name" value="IGc2"/>
    <property type="match status" value="2"/>
</dbReference>
<feature type="region of interest" description="Disordered" evidence="11">
    <location>
        <begin position="262"/>
        <end position="298"/>
    </location>
</feature>
<feature type="region of interest" description="Disordered" evidence="11">
    <location>
        <begin position="1"/>
        <end position="42"/>
    </location>
</feature>
<dbReference type="PROSITE" id="PS50835">
    <property type="entry name" value="IG_LIKE"/>
    <property type="match status" value="2"/>
</dbReference>
<evidence type="ECO:0000256" key="2">
    <source>
        <dbReference type="ARBA" id="ARBA00012513"/>
    </source>
</evidence>
<keyword evidence="7" id="KW-1015">Disulfide bond</keyword>
<evidence type="ECO:0000256" key="7">
    <source>
        <dbReference type="ARBA" id="ARBA00023157"/>
    </source>
</evidence>
<feature type="region of interest" description="Disordered" evidence="11">
    <location>
        <begin position="397"/>
        <end position="486"/>
    </location>
</feature>
<dbReference type="FunFam" id="2.60.40.10:FF:000069">
    <property type="entry name" value="Alpha-protein kinase 3"/>
    <property type="match status" value="1"/>
</dbReference>
<keyword evidence="5" id="KW-0677">Repeat</keyword>